<accession>A0A917V2K9</accession>
<reference evidence="3 4" key="1">
    <citation type="journal article" date="2014" name="Int. J. Syst. Evol. Microbiol.">
        <title>Complete genome sequence of Corynebacterium casei LMG S-19264T (=DSM 44701T), isolated from a smear-ripened cheese.</title>
        <authorList>
            <consortium name="US DOE Joint Genome Institute (JGI-PGF)"/>
            <person name="Walter F."/>
            <person name="Albersmeier A."/>
            <person name="Kalinowski J."/>
            <person name="Ruckert C."/>
        </authorList>
    </citation>
    <scope>NUCLEOTIDE SEQUENCE [LARGE SCALE GENOMIC DNA]</scope>
    <source>
        <strain evidence="3 4">CGMCC 1.9161</strain>
    </source>
</reference>
<dbReference type="InterPro" id="IPR011008">
    <property type="entry name" value="Dimeric_a/b-barrel"/>
</dbReference>
<gene>
    <name evidence="3" type="ORF">GCM10011322_08260</name>
</gene>
<name>A0A917V2K9_9HYPH</name>
<protein>
    <recommendedName>
        <fullName evidence="2">YCII-related domain-containing protein</fullName>
    </recommendedName>
</protein>
<dbReference type="Pfam" id="PF03795">
    <property type="entry name" value="YCII"/>
    <property type="match status" value="1"/>
</dbReference>
<dbReference type="Proteomes" id="UP000600449">
    <property type="component" value="Unassembled WGS sequence"/>
</dbReference>
<dbReference type="PANTHER" id="PTHR35174:SF3">
    <property type="entry name" value="BLL7171 PROTEIN"/>
    <property type="match status" value="1"/>
</dbReference>
<dbReference type="PANTHER" id="PTHR35174">
    <property type="entry name" value="BLL7171 PROTEIN-RELATED"/>
    <property type="match status" value="1"/>
</dbReference>
<comment type="caution">
    <text evidence="3">The sequence shown here is derived from an EMBL/GenBank/DDBJ whole genome shotgun (WGS) entry which is preliminary data.</text>
</comment>
<comment type="similarity">
    <text evidence="1">Belongs to the YciI family.</text>
</comment>
<dbReference type="InterPro" id="IPR005545">
    <property type="entry name" value="YCII"/>
</dbReference>
<evidence type="ECO:0000313" key="3">
    <source>
        <dbReference type="EMBL" id="GGK23963.1"/>
    </source>
</evidence>
<dbReference type="SUPFAM" id="SSF54909">
    <property type="entry name" value="Dimeric alpha+beta barrel"/>
    <property type="match status" value="1"/>
</dbReference>
<dbReference type="AlphaFoldDB" id="A0A917V2K9"/>
<dbReference type="EMBL" id="BMMF01000002">
    <property type="protein sequence ID" value="GGK23963.1"/>
    <property type="molecule type" value="Genomic_DNA"/>
</dbReference>
<evidence type="ECO:0000313" key="4">
    <source>
        <dbReference type="Proteomes" id="UP000600449"/>
    </source>
</evidence>
<dbReference type="Gene3D" id="3.30.70.1060">
    <property type="entry name" value="Dimeric alpha+beta barrel"/>
    <property type="match status" value="1"/>
</dbReference>
<dbReference type="RefSeq" id="WP_188909861.1">
    <property type="nucleotide sequence ID" value="NZ_BMMF01000002.1"/>
</dbReference>
<keyword evidence="4" id="KW-1185">Reference proteome</keyword>
<sequence>MQYMLIFREEEECFSARTDPERSGAYWGAWGAYIAALNQAGIVVKGDGLQPPHTATTVRLRDGRRDVQDGPHPDTKEQLGGYFVIEVPTLDAAIDWAARAPSASAGSVEVRPVLPPMAPPA</sequence>
<feature type="domain" description="YCII-related" evidence="2">
    <location>
        <begin position="1"/>
        <end position="115"/>
    </location>
</feature>
<organism evidence="3 4">
    <name type="scientific">Salinarimonas ramus</name>
    <dbReference type="NCBI Taxonomy" id="690164"/>
    <lineage>
        <taxon>Bacteria</taxon>
        <taxon>Pseudomonadati</taxon>
        <taxon>Pseudomonadota</taxon>
        <taxon>Alphaproteobacteria</taxon>
        <taxon>Hyphomicrobiales</taxon>
        <taxon>Salinarimonadaceae</taxon>
        <taxon>Salinarimonas</taxon>
    </lineage>
</organism>
<evidence type="ECO:0000259" key="2">
    <source>
        <dbReference type="Pfam" id="PF03795"/>
    </source>
</evidence>
<evidence type="ECO:0000256" key="1">
    <source>
        <dbReference type="ARBA" id="ARBA00007689"/>
    </source>
</evidence>
<proteinExistence type="inferred from homology"/>